<accession>A0ABP0P2R5</accession>
<dbReference type="InterPro" id="IPR027417">
    <property type="entry name" value="P-loop_NTPase"/>
</dbReference>
<dbReference type="Proteomes" id="UP001642484">
    <property type="component" value="Unassembled WGS sequence"/>
</dbReference>
<dbReference type="Gene3D" id="3.40.50.300">
    <property type="entry name" value="P-loop containing nucleotide triphosphate hydrolases"/>
    <property type="match status" value="1"/>
</dbReference>
<gene>
    <name evidence="4" type="ORF">CCMP2556_LOCUS34377</name>
</gene>
<dbReference type="SUPFAM" id="SSF52540">
    <property type="entry name" value="P-loop containing nucleoside triphosphate hydrolases"/>
    <property type="match status" value="1"/>
</dbReference>
<evidence type="ECO:0000313" key="5">
    <source>
        <dbReference type="Proteomes" id="UP001642484"/>
    </source>
</evidence>
<protein>
    <recommendedName>
        <fullName evidence="3">Sulfotransferase domain-containing protein</fullName>
    </recommendedName>
</protein>
<proteinExistence type="inferred from homology"/>
<evidence type="ECO:0000313" key="4">
    <source>
        <dbReference type="EMBL" id="CAK9069938.1"/>
    </source>
</evidence>
<dbReference type="Pfam" id="PF00685">
    <property type="entry name" value="Sulfotransfer_1"/>
    <property type="match status" value="1"/>
</dbReference>
<dbReference type="PANTHER" id="PTHR11783">
    <property type="entry name" value="SULFOTRANSFERASE SULT"/>
    <property type="match status" value="1"/>
</dbReference>
<organism evidence="4 5">
    <name type="scientific">Durusdinium trenchii</name>
    <dbReference type="NCBI Taxonomy" id="1381693"/>
    <lineage>
        <taxon>Eukaryota</taxon>
        <taxon>Sar</taxon>
        <taxon>Alveolata</taxon>
        <taxon>Dinophyceae</taxon>
        <taxon>Suessiales</taxon>
        <taxon>Symbiodiniaceae</taxon>
        <taxon>Durusdinium</taxon>
    </lineage>
</organism>
<comment type="caution">
    <text evidence="4">The sequence shown here is derived from an EMBL/GenBank/DDBJ whole genome shotgun (WGS) entry which is preliminary data.</text>
</comment>
<evidence type="ECO:0000259" key="3">
    <source>
        <dbReference type="Pfam" id="PF00685"/>
    </source>
</evidence>
<name>A0ABP0P2R5_9DINO</name>
<dbReference type="InterPro" id="IPR000863">
    <property type="entry name" value="Sulfotransferase_dom"/>
</dbReference>
<reference evidence="4 5" key="1">
    <citation type="submission" date="2024-02" db="EMBL/GenBank/DDBJ databases">
        <authorList>
            <person name="Chen Y."/>
            <person name="Shah S."/>
            <person name="Dougan E. K."/>
            <person name="Thang M."/>
            <person name="Chan C."/>
        </authorList>
    </citation>
    <scope>NUCLEOTIDE SEQUENCE [LARGE SCALE GENOMIC DNA]</scope>
</reference>
<keyword evidence="2" id="KW-0808">Transferase</keyword>
<sequence length="212" mass="24677">MQLTIQLLSNGEREFESLYLDGLFWQLCGPKNALTHKLCKIEATILHHVATIPEFDQLDPVKCNDSKLMTIWNYKELWPKDRGIHGTHLPVDMIFRDATSNGRHGPRYVVMMRNPMDVLVSMQSQMRKLLSLLAPMTPSLEDLYSQTFTRVAGGYFKYNLAWWQLSQQHPQQVIFLFYEDAISKPAEVIHRTMKFLDVSLDDAALERVRFFV</sequence>
<evidence type="ECO:0000256" key="2">
    <source>
        <dbReference type="ARBA" id="ARBA00022679"/>
    </source>
</evidence>
<comment type="similarity">
    <text evidence="1">Belongs to the sulfotransferase 1 family.</text>
</comment>
<feature type="domain" description="Sulfotransferase" evidence="3">
    <location>
        <begin position="84"/>
        <end position="207"/>
    </location>
</feature>
<evidence type="ECO:0000256" key="1">
    <source>
        <dbReference type="ARBA" id="ARBA00005771"/>
    </source>
</evidence>
<dbReference type="EMBL" id="CAXAMN010022473">
    <property type="protein sequence ID" value="CAK9069938.1"/>
    <property type="molecule type" value="Genomic_DNA"/>
</dbReference>
<keyword evidence="5" id="KW-1185">Reference proteome</keyword>